<dbReference type="InterPro" id="IPR025870">
    <property type="entry name" value="Glyoxalase-like_dom"/>
</dbReference>
<dbReference type="EMBL" id="CP047591">
    <property type="protein sequence ID" value="QHI71610.1"/>
    <property type="molecule type" value="Genomic_DNA"/>
</dbReference>
<dbReference type="Proteomes" id="UP000463883">
    <property type="component" value="Chromosome"/>
</dbReference>
<sequence>MKYVCTLIAVKNIEQSKKFYHDLLNQEVIADLGANVTLTGGFALQTAESWQDFIQKEEQEVLYGNNDAELYFEEDDIDNFMDRLKAFGVEYVHYLKEHAWGQRVVRFYDLDKHIIEVGENMAVVAKRFVDSGLTVEQTAKRMAVPIEYIKVLLSETTV</sequence>
<dbReference type="RefSeq" id="WP_162361384.1">
    <property type="nucleotide sequence ID" value="NZ_CP047591.1"/>
</dbReference>
<dbReference type="SUPFAM" id="SSF54593">
    <property type="entry name" value="Glyoxalase/Bleomycin resistance protein/Dihydroxybiphenyl dioxygenase"/>
    <property type="match status" value="1"/>
</dbReference>
<dbReference type="KEGG" id="amic:Ami3637_03735"/>
<dbReference type="Pfam" id="PF12681">
    <property type="entry name" value="Glyoxalase_2"/>
    <property type="match status" value="1"/>
</dbReference>
<dbReference type="AlphaFoldDB" id="A0A6P1MAG4"/>
<protein>
    <submittedName>
        <fullName evidence="2">Glyoxalase</fullName>
    </submittedName>
</protein>
<evidence type="ECO:0000313" key="3">
    <source>
        <dbReference type="Proteomes" id="UP000463883"/>
    </source>
</evidence>
<evidence type="ECO:0000313" key="2">
    <source>
        <dbReference type="EMBL" id="QHI71610.1"/>
    </source>
</evidence>
<dbReference type="InterPro" id="IPR037523">
    <property type="entry name" value="VOC_core"/>
</dbReference>
<reference evidence="2 3" key="1">
    <citation type="submission" date="2020-01" db="EMBL/GenBank/DDBJ databases">
        <title>Genomic analysis of Aminipila sp. CBA3637.</title>
        <authorList>
            <person name="Kim Y.B."/>
            <person name="Roh S.W."/>
        </authorList>
    </citation>
    <scope>NUCLEOTIDE SEQUENCE [LARGE SCALE GENOMIC DNA]</scope>
    <source>
        <strain evidence="2 3">CBA3637</strain>
    </source>
</reference>
<organism evidence="2 3">
    <name type="scientific">Aminipila terrae</name>
    <dbReference type="NCBI Taxonomy" id="2697030"/>
    <lineage>
        <taxon>Bacteria</taxon>
        <taxon>Bacillati</taxon>
        <taxon>Bacillota</taxon>
        <taxon>Clostridia</taxon>
        <taxon>Peptostreptococcales</taxon>
        <taxon>Anaerovoracaceae</taxon>
        <taxon>Aminipila</taxon>
    </lineage>
</organism>
<accession>A0A6P1MAG4</accession>
<feature type="domain" description="VOC" evidence="1">
    <location>
        <begin position="2"/>
        <end position="120"/>
    </location>
</feature>
<proteinExistence type="predicted"/>
<evidence type="ECO:0000259" key="1">
    <source>
        <dbReference type="PROSITE" id="PS51819"/>
    </source>
</evidence>
<keyword evidence="3" id="KW-1185">Reference proteome</keyword>
<dbReference type="PROSITE" id="PS51819">
    <property type="entry name" value="VOC"/>
    <property type="match status" value="1"/>
</dbReference>
<name>A0A6P1MAG4_9FIRM</name>
<dbReference type="InterPro" id="IPR029068">
    <property type="entry name" value="Glyas_Bleomycin-R_OHBP_Dase"/>
</dbReference>
<dbReference type="Gene3D" id="3.10.180.10">
    <property type="entry name" value="2,3-Dihydroxybiphenyl 1,2-Dioxygenase, domain 1"/>
    <property type="match status" value="1"/>
</dbReference>
<gene>
    <name evidence="2" type="ORF">Ami3637_03735</name>
</gene>